<dbReference type="EMBL" id="PDXF01000057">
    <property type="protein sequence ID" value="RYN93001.1"/>
    <property type="molecule type" value="Genomic_DNA"/>
</dbReference>
<dbReference type="Pfam" id="PF06985">
    <property type="entry name" value="HET"/>
    <property type="match status" value="1"/>
</dbReference>
<comment type="caution">
    <text evidence="2">The sequence shown here is derived from an EMBL/GenBank/DDBJ whole genome shotgun (WGS) entry which is preliminary data.</text>
</comment>
<gene>
    <name evidence="2" type="ORF">AA0119_g9925</name>
</gene>
<dbReference type="PANTHER" id="PTHR33112:SF16">
    <property type="entry name" value="HETEROKARYON INCOMPATIBILITY DOMAIN-CONTAINING PROTEIN"/>
    <property type="match status" value="1"/>
</dbReference>
<protein>
    <recommendedName>
        <fullName evidence="1">Heterokaryon incompatibility domain-containing protein</fullName>
    </recommendedName>
</protein>
<evidence type="ECO:0000313" key="2">
    <source>
        <dbReference type="EMBL" id="RYN93001.1"/>
    </source>
</evidence>
<evidence type="ECO:0000259" key="1">
    <source>
        <dbReference type="Pfam" id="PF06985"/>
    </source>
</evidence>
<dbReference type="InterPro" id="IPR010730">
    <property type="entry name" value="HET"/>
</dbReference>
<name>A0ABY0FYH4_9PLEO</name>
<feature type="domain" description="Heterokaryon incompatibility" evidence="1">
    <location>
        <begin position="170"/>
        <end position="324"/>
    </location>
</feature>
<reference evidence="3" key="1">
    <citation type="journal article" date="2019" name="bioRxiv">
        <title>Genomics, evolutionary history and diagnostics of the Alternaria alternata species group including apple and Asian pear pathotypes.</title>
        <authorList>
            <person name="Armitage A.D."/>
            <person name="Cockerton H.M."/>
            <person name="Sreenivasaprasad S."/>
            <person name="Woodhall J.W."/>
            <person name="Lane C.R."/>
            <person name="Harrison R.J."/>
            <person name="Clarkson J.P."/>
        </authorList>
    </citation>
    <scope>NUCLEOTIDE SEQUENCE [LARGE SCALE GENOMIC DNA]</scope>
    <source>
        <strain evidence="3">FERA 635</strain>
    </source>
</reference>
<proteinExistence type="predicted"/>
<dbReference type="Proteomes" id="UP000293195">
    <property type="component" value="Unassembled WGS sequence"/>
</dbReference>
<keyword evidence="3" id="KW-1185">Reference proteome</keyword>
<accession>A0ABY0FYH4</accession>
<evidence type="ECO:0000313" key="3">
    <source>
        <dbReference type="Proteomes" id="UP000293195"/>
    </source>
</evidence>
<dbReference type="PANTHER" id="PTHR33112">
    <property type="entry name" value="DOMAIN PROTEIN, PUTATIVE-RELATED"/>
    <property type="match status" value="1"/>
</dbReference>
<organism evidence="2 3">
    <name type="scientific">Alternaria tenuissima</name>
    <dbReference type="NCBI Taxonomy" id="119927"/>
    <lineage>
        <taxon>Eukaryota</taxon>
        <taxon>Fungi</taxon>
        <taxon>Dikarya</taxon>
        <taxon>Ascomycota</taxon>
        <taxon>Pezizomycotina</taxon>
        <taxon>Dothideomycetes</taxon>
        <taxon>Pleosporomycetidae</taxon>
        <taxon>Pleosporales</taxon>
        <taxon>Pleosporineae</taxon>
        <taxon>Pleosporaceae</taxon>
        <taxon>Alternaria</taxon>
        <taxon>Alternaria sect. Alternaria</taxon>
        <taxon>Alternaria alternata complex</taxon>
    </lineage>
</organism>
<sequence>MFSSGVKDGNRHANLESFTKAAAEGCYICAPFLRDAMKEASALGEDCFNPEEGYSYISTSSVIPASTDFKLLAIDMEMEKSEEILYWYRCFIAVPQAVLPVGMSVSGRGSVIPMNECLPVAQEWMSSCLDKHEQCQKHTQPHTYPTRLLDLGGHNCRLIVPQDHKLLGPYAALSYCWGPNPNFLRLTADNLQEFRGGIPYTRLPIAFQEAILIVKELGIRYIWIDALCIIQSGRGSIEDWRSESGRMQEVYSNCIINLSLAQATRPDQSCLGGYNLDCTPPFEADIVDGADVAGSRTYTILSQDYFQEALYDQPISSRAWVMQERLLATRVLSIGHGELFWDCQQVQNASESLPYGFALCSDLHKDYITKNITLSVTSILRIPSSENLEKTWFEIIEEYTARELTYPAADKLAAISAIATRMGDAMNDTYVSGHFLKTLPGSLGWSVQTTTRDSYVEQRAHNRLPKSSGQMVKNDWIITPSWSWASMNGRLTMQISQRLDKPSVAAMEGYRFSTVGQRGLEAQVGKKLMLTIRTWCHIVECKSGGPKIDDPNGLFFYMDDIHDVLADETQYLLAALVGSSFQVDGLLLKEIDFDGNKVFERMGYFEWIFHLRKTPINGSWKALFTHGEHSITLC</sequence>